<organism evidence="1 2">
    <name type="scientific">Streptomyces carminius</name>
    <dbReference type="NCBI Taxonomy" id="2665496"/>
    <lineage>
        <taxon>Bacteria</taxon>
        <taxon>Bacillati</taxon>
        <taxon>Actinomycetota</taxon>
        <taxon>Actinomycetes</taxon>
        <taxon>Kitasatosporales</taxon>
        <taxon>Streptomycetaceae</taxon>
        <taxon>Streptomyces</taxon>
    </lineage>
</organism>
<name>A0A2M8MBP8_9ACTN</name>
<reference evidence="1 2" key="1">
    <citation type="submission" date="2017-11" db="EMBL/GenBank/DDBJ databases">
        <title>Streptomyces carmine sp. nov., a novel actinomycete isolated from Sophora alopecuroides in Xinjiang, China.</title>
        <authorList>
            <person name="Wang Y."/>
            <person name="Luo X."/>
            <person name="Wan C."/>
            <person name="Zhang L."/>
        </authorList>
    </citation>
    <scope>NUCLEOTIDE SEQUENCE [LARGE SCALE GENOMIC DNA]</scope>
    <source>
        <strain evidence="1 2">TRM SA0054</strain>
    </source>
</reference>
<sequence>MTLRVSRDGGRTWGPVTVVRSGGGVPALDTMAYPPCACPRCAPDRARDRRVTAALRRVNRRFHR</sequence>
<accession>A0A2M8MBP8</accession>
<keyword evidence="2" id="KW-1185">Reference proteome</keyword>
<dbReference type="EMBL" id="PGGW01000010">
    <property type="protein sequence ID" value="PJF01628.1"/>
    <property type="molecule type" value="Genomic_DNA"/>
</dbReference>
<evidence type="ECO:0000313" key="2">
    <source>
        <dbReference type="Proteomes" id="UP000230407"/>
    </source>
</evidence>
<comment type="caution">
    <text evidence="1">The sequence shown here is derived from an EMBL/GenBank/DDBJ whole genome shotgun (WGS) entry which is preliminary data.</text>
</comment>
<protein>
    <submittedName>
        <fullName evidence="1">Uncharacterized protein</fullName>
    </submittedName>
</protein>
<evidence type="ECO:0000313" key="1">
    <source>
        <dbReference type="EMBL" id="PJF01628.1"/>
    </source>
</evidence>
<dbReference type="AlphaFoldDB" id="A0A2M8MBP8"/>
<proteinExistence type="predicted"/>
<dbReference type="Proteomes" id="UP000230407">
    <property type="component" value="Unassembled WGS sequence"/>
</dbReference>
<gene>
    <name evidence="1" type="ORF">CUT44_02735</name>
</gene>